<keyword evidence="1" id="KW-0812">Transmembrane</keyword>
<evidence type="ECO:0000313" key="5">
    <source>
        <dbReference type="Proteomes" id="UP000663829"/>
    </source>
</evidence>
<dbReference type="Pfam" id="PF16511">
    <property type="entry name" value="FERM_f0"/>
    <property type="match status" value="1"/>
</dbReference>
<name>A0A815TBX7_9BILA</name>
<dbReference type="Proteomes" id="UP000663829">
    <property type="component" value="Unassembled WGS sequence"/>
</dbReference>
<dbReference type="GO" id="GO:0005737">
    <property type="term" value="C:cytoplasm"/>
    <property type="evidence" value="ECO:0007669"/>
    <property type="project" value="TreeGrafter"/>
</dbReference>
<dbReference type="Proteomes" id="UP000681722">
    <property type="component" value="Unassembled WGS sequence"/>
</dbReference>
<dbReference type="EMBL" id="CAJNOQ010022804">
    <property type="protein sequence ID" value="CAF1506108.1"/>
    <property type="molecule type" value="Genomic_DNA"/>
</dbReference>
<evidence type="ECO:0000259" key="2">
    <source>
        <dbReference type="Pfam" id="PF16511"/>
    </source>
</evidence>
<dbReference type="GO" id="GO:0030036">
    <property type="term" value="P:actin cytoskeleton organization"/>
    <property type="evidence" value="ECO:0007669"/>
    <property type="project" value="TreeGrafter"/>
</dbReference>
<dbReference type="GO" id="GO:0005925">
    <property type="term" value="C:focal adhesion"/>
    <property type="evidence" value="ECO:0007669"/>
    <property type="project" value="TreeGrafter"/>
</dbReference>
<protein>
    <recommendedName>
        <fullName evidence="2">Talin N-terminal F0 domain-containing protein</fullName>
    </recommendedName>
</protein>
<gene>
    <name evidence="3" type="ORF">GPM918_LOCUS36901</name>
    <name evidence="4" type="ORF">SRO942_LOCUS37652</name>
</gene>
<dbReference type="PANTHER" id="PTHR19981">
    <property type="entry name" value="TALIN"/>
    <property type="match status" value="1"/>
</dbReference>
<feature type="transmembrane region" description="Helical" evidence="1">
    <location>
        <begin position="123"/>
        <end position="143"/>
    </location>
</feature>
<organism evidence="3 5">
    <name type="scientific">Didymodactylos carnosus</name>
    <dbReference type="NCBI Taxonomy" id="1234261"/>
    <lineage>
        <taxon>Eukaryota</taxon>
        <taxon>Metazoa</taxon>
        <taxon>Spiralia</taxon>
        <taxon>Gnathifera</taxon>
        <taxon>Rotifera</taxon>
        <taxon>Eurotatoria</taxon>
        <taxon>Bdelloidea</taxon>
        <taxon>Philodinida</taxon>
        <taxon>Philodinidae</taxon>
        <taxon>Didymodactylos</taxon>
    </lineage>
</organism>
<keyword evidence="1" id="KW-0472">Membrane</keyword>
<dbReference type="InterPro" id="IPR032425">
    <property type="entry name" value="FERM_f0"/>
</dbReference>
<comment type="caution">
    <text evidence="3">The sequence shown here is derived from an EMBL/GenBank/DDBJ whole genome shotgun (WGS) entry which is preliminary data.</text>
</comment>
<accession>A0A815TBX7</accession>
<dbReference type="Gene3D" id="3.10.20.90">
    <property type="entry name" value="Phosphatidylinositol 3-kinase Catalytic Subunit, Chain A, domain 1"/>
    <property type="match status" value="1"/>
</dbReference>
<sequence length="153" mass="17698">MVMNGNKSRENTNGVGSALINLKILISCYNIMKSMQFETNMLVYDICRIIQDRIMNEPLLYRGDPSEYGLFINDNSEPINSIWLDNGRTLNYYLLKNDDRSLQRTDKEMEEFSLCNIKQSNKISLSIIIFVCYSLVNLIQVILDHENMAAITK</sequence>
<dbReference type="CDD" id="cd17089">
    <property type="entry name" value="FERM_F0_TLN"/>
    <property type="match status" value="1"/>
</dbReference>
<evidence type="ECO:0000256" key="1">
    <source>
        <dbReference type="SAM" id="Phobius"/>
    </source>
</evidence>
<feature type="domain" description="Talin N-terminal F0" evidence="2">
    <location>
        <begin position="21"/>
        <end position="99"/>
    </location>
</feature>
<reference evidence="3" key="1">
    <citation type="submission" date="2021-02" db="EMBL/GenBank/DDBJ databases">
        <authorList>
            <person name="Nowell W R."/>
        </authorList>
    </citation>
    <scope>NUCLEOTIDE SEQUENCE</scope>
</reference>
<dbReference type="OrthoDB" id="10262320at2759"/>
<dbReference type="PANTHER" id="PTHR19981:SF1">
    <property type="entry name" value="RHEA, ISOFORM B"/>
    <property type="match status" value="1"/>
</dbReference>
<evidence type="ECO:0000313" key="3">
    <source>
        <dbReference type="EMBL" id="CAF1506108.1"/>
    </source>
</evidence>
<dbReference type="GO" id="GO:0098609">
    <property type="term" value="P:cell-cell adhesion"/>
    <property type="evidence" value="ECO:0007669"/>
    <property type="project" value="TreeGrafter"/>
</dbReference>
<keyword evidence="5" id="KW-1185">Reference proteome</keyword>
<dbReference type="GO" id="GO:0005886">
    <property type="term" value="C:plasma membrane"/>
    <property type="evidence" value="ECO:0007669"/>
    <property type="project" value="TreeGrafter"/>
</dbReference>
<dbReference type="AlphaFoldDB" id="A0A815TBX7"/>
<proteinExistence type="predicted"/>
<dbReference type="EMBL" id="CAJOBC010088331">
    <property type="protein sequence ID" value="CAF4367295.1"/>
    <property type="molecule type" value="Genomic_DNA"/>
</dbReference>
<dbReference type="GO" id="GO:0005178">
    <property type="term" value="F:integrin binding"/>
    <property type="evidence" value="ECO:0007669"/>
    <property type="project" value="TreeGrafter"/>
</dbReference>
<evidence type="ECO:0000313" key="4">
    <source>
        <dbReference type="EMBL" id="CAF4367295.1"/>
    </source>
</evidence>
<keyword evidence="1" id="KW-1133">Transmembrane helix</keyword>